<evidence type="ECO:0000256" key="2">
    <source>
        <dbReference type="ARBA" id="ARBA00022694"/>
    </source>
</evidence>
<dbReference type="GO" id="GO:0016779">
    <property type="term" value="F:nucleotidyltransferase activity"/>
    <property type="evidence" value="ECO:0007669"/>
    <property type="project" value="UniProtKB-UniRule"/>
</dbReference>
<dbReference type="GO" id="GO:0016783">
    <property type="term" value="F:sulfurtransferase activity"/>
    <property type="evidence" value="ECO:0007669"/>
    <property type="project" value="TreeGrafter"/>
</dbReference>
<evidence type="ECO:0000313" key="5">
    <source>
        <dbReference type="Proteomes" id="UP000030742"/>
    </source>
</evidence>
<dbReference type="Proteomes" id="UP000030742">
    <property type="component" value="Unassembled WGS sequence"/>
</dbReference>
<protein>
    <recommendedName>
        <fullName evidence="3">Cytoplasmic tRNA 2-thiolation protein 2</fullName>
    </recommendedName>
</protein>
<dbReference type="PANTHER" id="PTHR20882:SF14">
    <property type="entry name" value="CYTOPLASMIC TRNA 2-THIOLATION PROTEIN 2"/>
    <property type="match status" value="1"/>
</dbReference>
<dbReference type="EMBL" id="KB632100">
    <property type="protein sequence ID" value="ERL88844.1"/>
    <property type="molecule type" value="Genomic_DNA"/>
</dbReference>
<dbReference type="UniPathway" id="UPA00988"/>
<keyword evidence="1 3" id="KW-0963">Cytoplasm</keyword>
<comment type="pathway">
    <text evidence="3">tRNA modification; 5-methoxycarbonylmethyl-2-thiouridine-tRNA biosynthesis.</text>
</comment>
<name>U4U4P5_DENPD</name>
<dbReference type="OrthoDB" id="25129at2759"/>
<evidence type="ECO:0000313" key="4">
    <source>
        <dbReference type="EMBL" id="ERL88844.1"/>
    </source>
</evidence>
<dbReference type="GO" id="GO:0000049">
    <property type="term" value="F:tRNA binding"/>
    <property type="evidence" value="ECO:0007669"/>
    <property type="project" value="InterPro"/>
</dbReference>
<dbReference type="HAMAP" id="MF_03054">
    <property type="entry name" value="CTU2"/>
    <property type="match status" value="1"/>
</dbReference>
<dbReference type="STRING" id="77166.U4U4P5"/>
<dbReference type="GO" id="GO:0032447">
    <property type="term" value="P:protein urmylation"/>
    <property type="evidence" value="ECO:0007669"/>
    <property type="project" value="UniProtKB-UniRule"/>
</dbReference>
<dbReference type="InterPro" id="IPR019407">
    <property type="entry name" value="CTU2"/>
</dbReference>
<evidence type="ECO:0000256" key="1">
    <source>
        <dbReference type="ARBA" id="ARBA00022490"/>
    </source>
</evidence>
<comment type="similarity">
    <text evidence="3">Belongs to the CTU2/NCS2 family.</text>
</comment>
<gene>
    <name evidence="4" type="ORF">D910_06226</name>
</gene>
<sequence>MCSVGEGFEDEGGSRMEKAASANWKGGKCNKCRENDPVILLRKKDAYCKACFLAGANHKFKALLGKSKLIHPKDRVLIACETGHPTMSLLHLLRSGLDLNTQKKLRFEPVLVYVEDNYHMSIGERQRIIRSINNETSRLKFPLHLVSFADSINRKNVLISQKSLALNRCDQGKVNAMFDQSINKTNRRQLLHIMKRNILLTVAKQLNCKYIFTPELSMDIASSLLTNIALGRGSQVPDDTGFCDGRDSEVKILRPLRNFDMKELAMYNVFHKLEPVSVNPAQIDQYSSVQDLMSYFIIDLQENYPATITTVVKTGDKLALNQSMIAVQCKLCQSAILRNSKGLSSAESTRFSKLTSNELPDHNVSGPERYLKLTEKSDHSPQERQQYCFSCSKLSRHLLEEI</sequence>
<organism evidence="4 5">
    <name type="scientific">Dendroctonus ponderosae</name>
    <name type="common">Mountain pine beetle</name>
    <dbReference type="NCBI Taxonomy" id="77166"/>
    <lineage>
        <taxon>Eukaryota</taxon>
        <taxon>Metazoa</taxon>
        <taxon>Ecdysozoa</taxon>
        <taxon>Arthropoda</taxon>
        <taxon>Hexapoda</taxon>
        <taxon>Insecta</taxon>
        <taxon>Pterygota</taxon>
        <taxon>Neoptera</taxon>
        <taxon>Endopterygota</taxon>
        <taxon>Coleoptera</taxon>
        <taxon>Polyphaga</taxon>
        <taxon>Cucujiformia</taxon>
        <taxon>Curculionidae</taxon>
        <taxon>Scolytinae</taxon>
        <taxon>Dendroctonus</taxon>
    </lineage>
</organism>
<accession>U4U4P5</accession>
<keyword evidence="2 3" id="KW-0819">tRNA processing</keyword>
<proteinExistence type="inferred from homology"/>
<dbReference type="GO" id="GO:0002143">
    <property type="term" value="P:tRNA wobble position uridine thiolation"/>
    <property type="evidence" value="ECO:0007669"/>
    <property type="project" value="TreeGrafter"/>
</dbReference>
<dbReference type="Gene3D" id="3.40.50.620">
    <property type="entry name" value="HUPs"/>
    <property type="match status" value="1"/>
</dbReference>
<dbReference type="AlphaFoldDB" id="U4U4P5"/>
<dbReference type="PANTHER" id="PTHR20882">
    <property type="entry name" value="CYTOPLASMIC TRNA 2-THIOLATION PROTEIN 2"/>
    <property type="match status" value="1"/>
</dbReference>
<dbReference type="SUPFAM" id="SSF52402">
    <property type="entry name" value="Adenine nucleotide alpha hydrolases-like"/>
    <property type="match status" value="1"/>
</dbReference>
<dbReference type="GO" id="GO:0005829">
    <property type="term" value="C:cytosol"/>
    <property type="evidence" value="ECO:0007669"/>
    <property type="project" value="TreeGrafter"/>
</dbReference>
<dbReference type="Pfam" id="PF10288">
    <property type="entry name" value="CTU2"/>
    <property type="match status" value="1"/>
</dbReference>
<comment type="function">
    <text evidence="3">Plays a central role in 2-thiolation of mcm(5)S(2)U at tRNA wobble positions of tRNA(Lys), tRNA(Glu) and tRNA(Gln). May act by forming a heterodimer with NCS6/CTU1 that ligates sulfur from thiocarboxylated URM1 onto the uridine of tRNAs at wobble position.</text>
</comment>
<comment type="subcellular location">
    <subcellularLocation>
        <location evidence="3">Cytoplasm</location>
    </subcellularLocation>
</comment>
<dbReference type="InterPro" id="IPR014729">
    <property type="entry name" value="Rossmann-like_a/b/a_fold"/>
</dbReference>
<evidence type="ECO:0000256" key="3">
    <source>
        <dbReference type="HAMAP-Rule" id="MF_03054"/>
    </source>
</evidence>
<reference evidence="4 5" key="1">
    <citation type="journal article" date="2013" name="Genome Biol.">
        <title>Draft genome of the mountain pine beetle, Dendroctonus ponderosae Hopkins, a major forest pest.</title>
        <authorList>
            <person name="Keeling C.I."/>
            <person name="Yuen M.M."/>
            <person name="Liao N.Y."/>
            <person name="Docking T.R."/>
            <person name="Chan S.K."/>
            <person name="Taylor G.A."/>
            <person name="Palmquist D.L."/>
            <person name="Jackman S.D."/>
            <person name="Nguyen A."/>
            <person name="Li M."/>
            <person name="Henderson H."/>
            <person name="Janes J.K."/>
            <person name="Zhao Y."/>
            <person name="Pandoh P."/>
            <person name="Moore R."/>
            <person name="Sperling F.A."/>
            <person name="Huber D.P."/>
            <person name="Birol I."/>
            <person name="Jones S.J."/>
            <person name="Bohlmann J."/>
        </authorList>
    </citation>
    <scope>NUCLEOTIDE SEQUENCE</scope>
</reference>